<protein>
    <recommendedName>
        <fullName evidence="8">BZIP domain-containing protein</fullName>
    </recommendedName>
</protein>
<dbReference type="GO" id="GO:0005634">
    <property type="term" value="C:nucleus"/>
    <property type="evidence" value="ECO:0007669"/>
    <property type="project" value="UniProtKB-SubCell"/>
</dbReference>
<evidence type="ECO:0000256" key="3">
    <source>
        <dbReference type="ARBA" id="ARBA00023015"/>
    </source>
</evidence>
<evidence type="ECO:0000313" key="9">
    <source>
        <dbReference type="EMBL" id="KAK9734223.1"/>
    </source>
</evidence>
<dbReference type="EMBL" id="JBDFQZ010000004">
    <property type="protein sequence ID" value="KAK9734223.1"/>
    <property type="molecule type" value="Genomic_DNA"/>
</dbReference>
<evidence type="ECO:0000313" key="10">
    <source>
        <dbReference type="Proteomes" id="UP001443914"/>
    </source>
</evidence>
<accession>A0AAW1LE45</accession>
<keyword evidence="6" id="KW-0539">Nucleus</keyword>
<feature type="domain" description="BZIP" evidence="8">
    <location>
        <begin position="143"/>
        <end position="206"/>
    </location>
</feature>
<dbReference type="AlphaFoldDB" id="A0AAW1LE45"/>
<dbReference type="PROSITE" id="PS50217">
    <property type="entry name" value="BZIP"/>
    <property type="match status" value="1"/>
</dbReference>
<dbReference type="SMART" id="SM00338">
    <property type="entry name" value="BRLZ"/>
    <property type="match status" value="1"/>
</dbReference>
<dbReference type="InterPro" id="IPR044827">
    <property type="entry name" value="GBF-like"/>
</dbReference>
<dbReference type="PANTHER" id="PTHR45967:SF28">
    <property type="entry name" value="BASIC-LEUCINE ZIPPER (BZIP) TRANSCRIPTION FACTOR FAMILY PROTEIN"/>
    <property type="match status" value="1"/>
</dbReference>
<evidence type="ECO:0000256" key="4">
    <source>
        <dbReference type="ARBA" id="ARBA00023125"/>
    </source>
</evidence>
<keyword evidence="3" id="KW-0805">Transcription regulation</keyword>
<evidence type="ECO:0000256" key="1">
    <source>
        <dbReference type="ARBA" id="ARBA00004123"/>
    </source>
</evidence>
<dbReference type="GO" id="GO:0043565">
    <property type="term" value="F:sequence-specific DNA binding"/>
    <property type="evidence" value="ECO:0007669"/>
    <property type="project" value="InterPro"/>
</dbReference>
<dbReference type="PANTHER" id="PTHR45967">
    <property type="entry name" value="G-BOX-BINDING FACTOR 3-RELATED"/>
    <property type="match status" value="1"/>
</dbReference>
<keyword evidence="7" id="KW-0175">Coiled coil</keyword>
<proteinExistence type="inferred from homology"/>
<evidence type="ECO:0000259" key="8">
    <source>
        <dbReference type="PROSITE" id="PS50217"/>
    </source>
</evidence>
<organism evidence="9 10">
    <name type="scientific">Saponaria officinalis</name>
    <name type="common">Common soapwort</name>
    <name type="synonym">Lychnis saponaria</name>
    <dbReference type="NCBI Taxonomy" id="3572"/>
    <lineage>
        <taxon>Eukaryota</taxon>
        <taxon>Viridiplantae</taxon>
        <taxon>Streptophyta</taxon>
        <taxon>Embryophyta</taxon>
        <taxon>Tracheophyta</taxon>
        <taxon>Spermatophyta</taxon>
        <taxon>Magnoliopsida</taxon>
        <taxon>eudicotyledons</taxon>
        <taxon>Gunneridae</taxon>
        <taxon>Pentapetalae</taxon>
        <taxon>Caryophyllales</taxon>
        <taxon>Caryophyllaceae</taxon>
        <taxon>Caryophylleae</taxon>
        <taxon>Saponaria</taxon>
    </lineage>
</organism>
<dbReference type="InterPro" id="IPR004827">
    <property type="entry name" value="bZIP"/>
</dbReference>
<keyword evidence="5" id="KW-0804">Transcription</keyword>
<dbReference type="GO" id="GO:0003700">
    <property type="term" value="F:DNA-binding transcription factor activity"/>
    <property type="evidence" value="ECO:0007669"/>
    <property type="project" value="InterPro"/>
</dbReference>
<keyword evidence="10" id="KW-1185">Reference proteome</keyword>
<gene>
    <name evidence="9" type="ORF">RND81_04G124000</name>
</gene>
<dbReference type="InterPro" id="IPR045314">
    <property type="entry name" value="bZIP_plant_GBF1"/>
</dbReference>
<name>A0AAW1LE45_SAPOF</name>
<reference evidence="9" key="1">
    <citation type="submission" date="2024-03" db="EMBL/GenBank/DDBJ databases">
        <title>WGS assembly of Saponaria officinalis var. Norfolk2.</title>
        <authorList>
            <person name="Jenkins J."/>
            <person name="Shu S."/>
            <person name="Grimwood J."/>
            <person name="Barry K."/>
            <person name="Goodstein D."/>
            <person name="Schmutz J."/>
            <person name="Leebens-Mack J."/>
            <person name="Osbourn A."/>
        </authorList>
    </citation>
    <scope>NUCLEOTIDE SEQUENCE [LARGE SCALE GENOMIC DNA]</scope>
    <source>
        <strain evidence="9">JIC</strain>
    </source>
</reference>
<keyword evidence="4" id="KW-0238">DNA-binding</keyword>
<sequence>MSSSTCCESYTPSLTEEFIAVGEVEAAEVLAGLGRVNMVDECGGDNSGWGSRGRRSGYKRVRDFDEVVDGGLSTVVGNSLPLPFDLNMEQPAYCEEECEKVDEPSVNVKLEEYEAVERSSVGVVRARQNANRSRHDLSEAEKEARKLRRILANRESARQTIRRRQALYEELKRRSVELASENEDLKRTKNLAVQEFQSLQTINHNLKDKISEIAGLQLGKTSQTRTQITNTDTHKLQSPKWQHYLPKSWLLPAYVQPPEVEIPQLPNQSGFPVTRETVDNSLRSSRQQIPCCILPCPCFQLASLKMTVKAEETLLDARHICSPSTVIHHLHYCSTSSSDARVCSLRNGLSLKREPCGYDLSGKKSDVVIAGAEARRRRREVIKLKSLHYDSVSRTRYENQSF</sequence>
<dbReference type="InterPro" id="IPR046347">
    <property type="entry name" value="bZIP_sf"/>
</dbReference>
<comment type="caution">
    <text evidence="9">The sequence shown here is derived from an EMBL/GenBank/DDBJ whole genome shotgun (WGS) entry which is preliminary data.</text>
</comment>
<comment type="subcellular location">
    <subcellularLocation>
        <location evidence="1">Nucleus</location>
    </subcellularLocation>
</comment>
<evidence type="ECO:0000256" key="2">
    <source>
        <dbReference type="ARBA" id="ARBA00007163"/>
    </source>
</evidence>
<dbReference type="SUPFAM" id="SSF57959">
    <property type="entry name" value="Leucine zipper domain"/>
    <property type="match status" value="1"/>
</dbReference>
<dbReference type="CDD" id="cd14702">
    <property type="entry name" value="bZIP_plant_GBF1"/>
    <property type="match status" value="1"/>
</dbReference>
<dbReference type="Proteomes" id="UP001443914">
    <property type="component" value="Unassembled WGS sequence"/>
</dbReference>
<feature type="coiled-coil region" evidence="7">
    <location>
        <begin position="123"/>
        <end position="188"/>
    </location>
</feature>
<evidence type="ECO:0000256" key="7">
    <source>
        <dbReference type="SAM" id="Coils"/>
    </source>
</evidence>
<evidence type="ECO:0000256" key="5">
    <source>
        <dbReference type="ARBA" id="ARBA00023163"/>
    </source>
</evidence>
<evidence type="ECO:0000256" key="6">
    <source>
        <dbReference type="ARBA" id="ARBA00023242"/>
    </source>
</evidence>
<comment type="similarity">
    <text evidence="2">Belongs to the bZIP family.</text>
</comment>